<dbReference type="OrthoDB" id="10498725at2759"/>
<keyword evidence="2" id="KW-0805">Transcription regulation</keyword>
<evidence type="ECO:0000256" key="2">
    <source>
        <dbReference type="ARBA" id="ARBA00023015"/>
    </source>
</evidence>
<dbReference type="PANTHER" id="PTHR45776:SF2">
    <property type="entry name" value="MIP04163P"/>
    <property type="match status" value="1"/>
</dbReference>
<dbReference type="OMA" id="NTNDIKH"/>
<feature type="region of interest" description="Disordered" evidence="7">
    <location>
        <begin position="222"/>
        <end position="256"/>
    </location>
</feature>
<gene>
    <name evidence="9" type="primary">ABSGL_11588.1 scaffold 12295</name>
</gene>
<dbReference type="PANTHER" id="PTHR45776">
    <property type="entry name" value="MIP04163P"/>
    <property type="match status" value="1"/>
</dbReference>
<evidence type="ECO:0000259" key="8">
    <source>
        <dbReference type="PROSITE" id="PS50888"/>
    </source>
</evidence>
<protein>
    <recommendedName>
        <fullName evidence="8">BHLH domain-containing protein</fullName>
    </recommendedName>
</protein>
<keyword evidence="6" id="KW-0175">Coiled coil</keyword>
<evidence type="ECO:0000256" key="3">
    <source>
        <dbReference type="ARBA" id="ARBA00023125"/>
    </source>
</evidence>
<dbReference type="SUPFAM" id="SSF47459">
    <property type="entry name" value="HLH, helix-loop-helix DNA-binding domain"/>
    <property type="match status" value="1"/>
</dbReference>
<proteinExistence type="predicted"/>
<evidence type="ECO:0000256" key="7">
    <source>
        <dbReference type="SAM" id="MobiDB-lite"/>
    </source>
</evidence>
<feature type="compositionally biased region" description="Low complexity" evidence="7">
    <location>
        <begin position="178"/>
        <end position="193"/>
    </location>
</feature>
<accession>A0A163KAN5</accession>
<reference evidence="9" key="1">
    <citation type="submission" date="2016-04" db="EMBL/GenBank/DDBJ databases">
        <authorList>
            <person name="Evans L.H."/>
            <person name="Alamgir A."/>
            <person name="Owens N."/>
            <person name="Weber N.D."/>
            <person name="Virtaneva K."/>
            <person name="Barbian K."/>
            <person name="Babar A."/>
            <person name="Rosenke K."/>
        </authorList>
    </citation>
    <scope>NUCLEOTIDE SEQUENCE [LARGE SCALE GENOMIC DNA]</scope>
    <source>
        <strain evidence="9">CBS 101.48</strain>
    </source>
</reference>
<sequence>MLQHFEQNMNTDNTNDIKHHWHSNNSLSGGYIDYTDSLSQSFLSPMSTSLQDMDDMDYQPSPGNKKHLQSAPIFGESPSEYSLASLGDNNSAYDDFGTSPHTLNSESGYAYVGPMDIQHHQPQQHRQSMVTFGSSKLLNERSKIQQSSLSHYPQHQQQSIYNSTSSSSSGCLHNTGCPSSSSTSTSPSSSLTSAHAGAGPSGFPMSAPANIGYGFHLNARSPMSSSIGSPSMNTNSQGQMSMTLTPQHRHQQQSLSGLNQSLEDDYTMQVNLQAMMEKRRRRRESHNAGKKKWNIVLPLVALTSSLSSLVERRRRENINDRIHELGCLLPESMLEEISNASNNGGHSPSSNNSTNPNSSKPNKGAILRKSVDHIRLLQQEANTYRQRVNELERLLEQYNRAQPEK</sequence>
<dbReference type="STRING" id="4829.A0A163KAN5"/>
<dbReference type="GO" id="GO:0005634">
    <property type="term" value="C:nucleus"/>
    <property type="evidence" value="ECO:0007669"/>
    <property type="project" value="UniProtKB-SubCell"/>
</dbReference>
<evidence type="ECO:0000256" key="4">
    <source>
        <dbReference type="ARBA" id="ARBA00023163"/>
    </source>
</evidence>
<evidence type="ECO:0000313" key="10">
    <source>
        <dbReference type="Proteomes" id="UP000078561"/>
    </source>
</evidence>
<dbReference type="Pfam" id="PF00010">
    <property type="entry name" value="HLH"/>
    <property type="match status" value="1"/>
</dbReference>
<feature type="compositionally biased region" description="Low complexity" evidence="7">
    <location>
        <begin position="156"/>
        <end position="169"/>
    </location>
</feature>
<feature type="region of interest" description="Disordered" evidence="7">
    <location>
        <begin position="143"/>
        <end position="198"/>
    </location>
</feature>
<feature type="compositionally biased region" description="Polar residues" evidence="7">
    <location>
        <begin position="144"/>
        <end position="155"/>
    </location>
</feature>
<dbReference type="Proteomes" id="UP000078561">
    <property type="component" value="Unassembled WGS sequence"/>
</dbReference>
<dbReference type="AlphaFoldDB" id="A0A163KAN5"/>
<feature type="domain" description="BHLH" evidence="8">
    <location>
        <begin position="302"/>
        <end position="377"/>
    </location>
</feature>
<dbReference type="SMART" id="SM00353">
    <property type="entry name" value="HLH"/>
    <property type="match status" value="1"/>
</dbReference>
<organism evidence="9">
    <name type="scientific">Absidia glauca</name>
    <name type="common">Pin mould</name>
    <dbReference type="NCBI Taxonomy" id="4829"/>
    <lineage>
        <taxon>Eukaryota</taxon>
        <taxon>Fungi</taxon>
        <taxon>Fungi incertae sedis</taxon>
        <taxon>Mucoromycota</taxon>
        <taxon>Mucoromycotina</taxon>
        <taxon>Mucoromycetes</taxon>
        <taxon>Mucorales</taxon>
        <taxon>Cunninghamellaceae</taxon>
        <taxon>Absidia</taxon>
    </lineage>
</organism>
<keyword evidence="10" id="KW-1185">Reference proteome</keyword>
<dbReference type="GO" id="GO:0000978">
    <property type="term" value="F:RNA polymerase II cis-regulatory region sequence-specific DNA binding"/>
    <property type="evidence" value="ECO:0007669"/>
    <property type="project" value="TreeGrafter"/>
</dbReference>
<keyword evidence="4" id="KW-0804">Transcription</keyword>
<evidence type="ECO:0000256" key="1">
    <source>
        <dbReference type="ARBA" id="ARBA00004123"/>
    </source>
</evidence>
<keyword evidence="5" id="KW-0539">Nucleus</keyword>
<evidence type="ECO:0000256" key="5">
    <source>
        <dbReference type="ARBA" id="ARBA00023242"/>
    </source>
</evidence>
<dbReference type="GO" id="GO:0000981">
    <property type="term" value="F:DNA-binding transcription factor activity, RNA polymerase II-specific"/>
    <property type="evidence" value="ECO:0007669"/>
    <property type="project" value="TreeGrafter"/>
</dbReference>
<dbReference type="PROSITE" id="PS50888">
    <property type="entry name" value="BHLH"/>
    <property type="match status" value="1"/>
</dbReference>
<feature type="compositionally biased region" description="Low complexity" evidence="7">
    <location>
        <begin position="222"/>
        <end position="236"/>
    </location>
</feature>
<feature type="region of interest" description="Disordered" evidence="7">
    <location>
        <begin position="338"/>
        <end position="364"/>
    </location>
</feature>
<dbReference type="EMBL" id="LT554468">
    <property type="protein sequence ID" value="SAM05713.1"/>
    <property type="molecule type" value="Genomic_DNA"/>
</dbReference>
<dbReference type="InterPro" id="IPR036638">
    <property type="entry name" value="HLH_DNA-bd_sf"/>
</dbReference>
<dbReference type="InParanoid" id="A0A163KAN5"/>
<name>A0A163KAN5_ABSGL</name>
<dbReference type="Gene3D" id="4.10.280.10">
    <property type="entry name" value="Helix-loop-helix DNA-binding domain"/>
    <property type="match status" value="1"/>
</dbReference>
<comment type="subcellular location">
    <subcellularLocation>
        <location evidence="1">Nucleus</location>
    </subcellularLocation>
</comment>
<dbReference type="InterPro" id="IPR011598">
    <property type="entry name" value="bHLH_dom"/>
</dbReference>
<evidence type="ECO:0000313" key="9">
    <source>
        <dbReference type="EMBL" id="SAM05713.1"/>
    </source>
</evidence>
<keyword evidence="3" id="KW-0238">DNA-binding</keyword>
<feature type="coiled-coil region" evidence="6">
    <location>
        <begin position="374"/>
        <end position="401"/>
    </location>
</feature>
<dbReference type="GO" id="GO:0046983">
    <property type="term" value="F:protein dimerization activity"/>
    <property type="evidence" value="ECO:0007669"/>
    <property type="project" value="InterPro"/>
</dbReference>
<evidence type="ECO:0000256" key="6">
    <source>
        <dbReference type="SAM" id="Coils"/>
    </source>
</evidence>
<feature type="compositionally biased region" description="Polar residues" evidence="7">
    <location>
        <begin position="237"/>
        <end position="246"/>
    </location>
</feature>